<dbReference type="InterPro" id="IPR013087">
    <property type="entry name" value="Znf_C2H2_type"/>
</dbReference>
<keyword evidence="5 11" id="KW-0863">Zinc-finger</keyword>
<comment type="similarity">
    <text evidence="2">Belongs to the krueppel C2H2-type zinc-finger protein family.</text>
</comment>
<dbReference type="PANTHER" id="PTHR24384">
    <property type="entry name" value="FINGER PUTATIVE TRANSCRIPTION FACTOR FAMILY-RELATED"/>
    <property type="match status" value="1"/>
</dbReference>
<dbReference type="SMART" id="SM00868">
    <property type="entry name" value="zf-AD"/>
    <property type="match status" value="1"/>
</dbReference>
<evidence type="ECO:0000256" key="11">
    <source>
        <dbReference type="PROSITE-ProRule" id="PRU00042"/>
    </source>
</evidence>
<evidence type="ECO:0000256" key="5">
    <source>
        <dbReference type="ARBA" id="ARBA00022771"/>
    </source>
</evidence>
<dbReference type="GO" id="GO:0000978">
    <property type="term" value="F:RNA polymerase II cis-regulatory region sequence-specific DNA binding"/>
    <property type="evidence" value="ECO:0007669"/>
    <property type="project" value="TreeGrafter"/>
</dbReference>
<sequence length="567" mass="65458">MATVNPLDVDTTDEVHNQQRKHEPIDAFCRLCLCEPETLIPLRSLIGDVSLPAMFHALTGVQIDFDDPYPKRVCSVCLEKLESAYGIRKEFLENVATLESYFLGGGSSVVKEEAFEGEIVVKEEGDELTSSKMEVLLGEDESSGEGCFPEYVEVAESVQRERLKPGPRKGAPRRRLKIVGERSVMDPLKCYICEAQFVDGRELNIHLPQHSDMLPYTCGPCETGGGQRKKIITVVMLHRHFQMHAGTIECPHCPIRVYNEDRLHAHLKRYHAEYARAEFTCEKCGYQLNSKESYQSHMVRHDALEEGRYTCLICDKKFGNSSRLKRHTLTHEDNKEFQCQYCSKSISSKTLLLTHEREHVVAGDLKQYACAFCDQRFANRSAQVKHVSVEHPESVDRRHTVRRNTHEPWQGVGYQRTREDMSCPYEGCELVAKCYQSFYNHKNLHENRFKCAVCEKFFANRQQLNIHKNTHLEKRERPYACSECDKRYTSQARLTDHVRVHTGVRPYLCTECGESFSTSQRLAHHVLKHSPPQHKCEICRKEFRYKGDYVRHVKKHEEEGVVSETVL</sequence>
<dbReference type="InterPro" id="IPR036236">
    <property type="entry name" value="Znf_C2H2_sf"/>
</dbReference>
<evidence type="ECO:0000256" key="1">
    <source>
        <dbReference type="ARBA" id="ARBA00004123"/>
    </source>
</evidence>
<keyword evidence="9" id="KW-0804">Transcription</keyword>
<dbReference type="GO" id="GO:0005634">
    <property type="term" value="C:nucleus"/>
    <property type="evidence" value="ECO:0007669"/>
    <property type="project" value="UniProtKB-SubCell"/>
</dbReference>
<keyword evidence="7" id="KW-0805">Transcription regulation</keyword>
<keyword evidence="6 12" id="KW-0862">Zinc</keyword>
<evidence type="ECO:0000259" key="14">
    <source>
        <dbReference type="PROSITE" id="PS51915"/>
    </source>
</evidence>
<organism evidence="15">
    <name type="scientific">Culex pipiens</name>
    <name type="common">House mosquito</name>
    <dbReference type="NCBI Taxonomy" id="7175"/>
    <lineage>
        <taxon>Eukaryota</taxon>
        <taxon>Metazoa</taxon>
        <taxon>Ecdysozoa</taxon>
        <taxon>Arthropoda</taxon>
        <taxon>Hexapoda</taxon>
        <taxon>Insecta</taxon>
        <taxon>Pterygota</taxon>
        <taxon>Neoptera</taxon>
        <taxon>Endopterygota</taxon>
        <taxon>Diptera</taxon>
        <taxon>Nematocera</taxon>
        <taxon>Culicoidea</taxon>
        <taxon>Culicidae</taxon>
        <taxon>Culicinae</taxon>
        <taxon>Culicini</taxon>
        <taxon>Culex</taxon>
        <taxon>Culex</taxon>
    </lineage>
</organism>
<evidence type="ECO:0000256" key="3">
    <source>
        <dbReference type="ARBA" id="ARBA00022723"/>
    </source>
</evidence>
<accession>A0A8D8JKL1</accession>
<feature type="domain" description="C2H2-type" evidence="13">
    <location>
        <begin position="279"/>
        <end position="306"/>
    </location>
</feature>
<dbReference type="PANTHER" id="PTHR24384:SF189">
    <property type="entry name" value="C2H2-TYPE DOMAIN-CONTAINING PROTEIN-RELATED"/>
    <property type="match status" value="1"/>
</dbReference>
<dbReference type="Pfam" id="PF00096">
    <property type="entry name" value="zf-C2H2"/>
    <property type="match status" value="5"/>
</dbReference>
<dbReference type="PROSITE" id="PS50157">
    <property type="entry name" value="ZINC_FINGER_C2H2_2"/>
    <property type="match status" value="8"/>
</dbReference>
<dbReference type="EMBL" id="HBUE01294481">
    <property type="protein sequence ID" value="CAG6575615.1"/>
    <property type="molecule type" value="Transcribed_RNA"/>
</dbReference>
<feature type="domain" description="C2H2-type" evidence="13">
    <location>
        <begin position="449"/>
        <end position="476"/>
    </location>
</feature>
<dbReference type="SUPFAM" id="SSF57716">
    <property type="entry name" value="Glucocorticoid receptor-like (DNA-binding domain)"/>
    <property type="match status" value="1"/>
</dbReference>
<dbReference type="Pfam" id="PF07776">
    <property type="entry name" value="zf-AD"/>
    <property type="match status" value="1"/>
</dbReference>
<evidence type="ECO:0000256" key="9">
    <source>
        <dbReference type="ARBA" id="ARBA00023163"/>
    </source>
</evidence>
<feature type="binding site" evidence="12">
    <location>
        <position position="77"/>
    </location>
    <ligand>
        <name>Zn(2+)</name>
        <dbReference type="ChEBI" id="CHEBI:29105"/>
    </ligand>
</feature>
<feature type="binding site" evidence="12">
    <location>
        <position position="29"/>
    </location>
    <ligand>
        <name>Zn(2+)</name>
        <dbReference type="ChEBI" id="CHEBI:29105"/>
    </ligand>
</feature>
<feature type="domain" description="C2H2-type" evidence="13">
    <location>
        <begin position="479"/>
        <end position="506"/>
    </location>
</feature>
<dbReference type="Pfam" id="PF13894">
    <property type="entry name" value="zf-C2H2_4"/>
    <property type="match status" value="1"/>
</dbReference>
<reference evidence="15" key="1">
    <citation type="submission" date="2021-05" db="EMBL/GenBank/DDBJ databases">
        <authorList>
            <person name="Alioto T."/>
            <person name="Alioto T."/>
            <person name="Gomez Garrido J."/>
        </authorList>
    </citation>
    <scope>NUCLEOTIDE SEQUENCE</scope>
</reference>
<dbReference type="GO" id="GO:0000981">
    <property type="term" value="F:DNA-binding transcription factor activity, RNA polymerase II-specific"/>
    <property type="evidence" value="ECO:0007669"/>
    <property type="project" value="TreeGrafter"/>
</dbReference>
<evidence type="ECO:0000256" key="8">
    <source>
        <dbReference type="ARBA" id="ARBA00023125"/>
    </source>
</evidence>
<protein>
    <submittedName>
        <fullName evidence="15">Zinc finger protein 268</fullName>
    </submittedName>
</protein>
<name>A0A8D8JKL1_CULPI</name>
<dbReference type="SUPFAM" id="SSF57667">
    <property type="entry name" value="beta-beta-alpha zinc fingers"/>
    <property type="match status" value="5"/>
</dbReference>
<dbReference type="FunFam" id="3.30.160.60:FF:000562">
    <property type="entry name" value="Zinc finger protein 786"/>
    <property type="match status" value="1"/>
</dbReference>
<evidence type="ECO:0000259" key="13">
    <source>
        <dbReference type="PROSITE" id="PS50157"/>
    </source>
</evidence>
<dbReference type="EMBL" id="HBUE01188681">
    <property type="protein sequence ID" value="CAG6523940.1"/>
    <property type="molecule type" value="Transcribed_RNA"/>
</dbReference>
<proteinExistence type="inferred from homology"/>
<comment type="subcellular location">
    <subcellularLocation>
        <location evidence="1">Nucleus</location>
    </subcellularLocation>
</comment>
<dbReference type="SMART" id="SM00355">
    <property type="entry name" value="ZnF_C2H2"/>
    <property type="match status" value="12"/>
</dbReference>
<evidence type="ECO:0000256" key="12">
    <source>
        <dbReference type="PROSITE-ProRule" id="PRU01263"/>
    </source>
</evidence>
<feature type="binding site" evidence="12">
    <location>
        <position position="32"/>
    </location>
    <ligand>
        <name>Zn(2+)</name>
        <dbReference type="ChEBI" id="CHEBI:29105"/>
    </ligand>
</feature>
<dbReference type="PROSITE" id="PS00028">
    <property type="entry name" value="ZINC_FINGER_C2H2_1"/>
    <property type="match status" value="9"/>
</dbReference>
<feature type="domain" description="C2H2-type" evidence="13">
    <location>
        <begin position="507"/>
        <end position="534"/>
    </location>
</feature>
<evidence type="ECO:0000256" key="7">
    <source>
        <dbReference type="ARBA" id="ARBA00023015"/>
    </source>
</evidence>
<feature type="domain" description="C2H2-type" evidence="13">
    <location>
        <begin position="309"/>
        <end position="336"/>
    </location>
</feature>
<evidence type="ECO:0000256" key="2">
    <source>
        <dbReference type="ARBA" id="ARBA00006991"/>
    </source>
</evidence>
<evidence type="ECO:0000256" key="10">
    <source>
        <dbReference type="ARBA" id="ARBA00023242"/>
    </source>
</evidence>
<dbReference type="FunFam" id="3.30.160.60:FF:000624">
    <property type="entry name" value="zinc finger protein 697"/>
    <property type="match status" value="1"/>
</dbReference>
<feature type="domain" description="C2H2-type" evidence="13">
    <location>
        <begin position="337"/>
        <end position="359"/>
    </location>
</feature>
<feature type="binding site" evidence="12">
    <location>
        <position position="74"/>
    </location>
    <ligand>
        <name>Zn(2+)</name>
        <dbReference type="ChEBI" id="CHEBI:29105"/>
    </ligand>
</feature>
<dbReference type="AlphaFoldDB" id="A0A8D8JKL1"/>
<dbReference type="PROSITE" id="PS51915">
    <property type="entry name" value="ZAD"/>
    <property type="match status" value="1"/>
</dbReference>
<feature type="domain" description="ZAD" evidence="14">
    <location>
        <begin position="27"/>
        <end position="101"/>
    </location>
</feature>
<evidence type="ECO:0000256" key="4">
    <source>
        <dbReference type="ARBA" id="ARBA00022737"/>
    </source>
</evidence>
<evidence type="ECO:0000256" key="6">
    <source>
        <dbReference type="ARBA" id="ARBA00022833"/>
    </source>
</evidence>
<feature type="domain" description="C2H2-type" evidence="13">
    <location>
        <begin position="188"/>
        <end position="215"/>
    </location>
</feature>
<dbReference type="GO" id="GO:0008270">
    <property type="term" value="F:zinc ion binding"/>
    <property type="evidence" value="ECO:0007669"/>
    <property type="project" value="UniProtKB-UniRule"/>
</dbReference>
<dbReference type="InterPro" id="IPR050752">
    <property type="entry name" value="C2H2-ZF_domain"/>
</dbReference>
<keyword evidence="8" id="KW-0238">DNA-binding</keyword>
<keyword evidence="4" id="KW-0677">Repeat</keyword>
<feature type="domain" description="C2H2-type" evidence="13">
    <location>
        <begin position="534"/>
        <end position="561"/>
    </location>
</feature>
<dbReference type="InterPro" id="IPR012934">
    <property type="entry name" value="Znf_AD"/>
</dbReference>
<evidence type="ECO:0000313" key="15">
    <source>
        <dbReference type="EMBL" id="CAG6575615.1"/>
    </source>
</evidence>
<keyword evidence="10" id="KW-0539">Nucleus</keyword>
<keyword evidence="3 12" id="KW-0479">Metal-binding</keyword>
<dbReference type="Gene3D" id="3.30.160.60">
    <property type="entry name" value="Classic Zinc Finger"/>
    <property type="match status" value="7"/>
</dbReference>